<dbReference type="GO" id="GO:0032218">
    <property type="term" value="P:riboflavin transport"/>
    <property type="evidence" value="ECO:0007669"/>
    <property type="project" value="TreeGrafter"/>
</dbReference>
<dbReference type="InterPro" id="IPR036259">
    <property type="entry name" value="MFS_trans_sf"/>
</dbReference>
<keyword evidence="3" id="KW-1133">Transmembrane helix</keyword>
<feature type="transmembrane region" description="Helical" evidence="3">
    <location>
        <begin position="121"/>
        <end position="143"/>
    </location>
</feature>
<organism evidence="4 5">
    <name type="scientific">Lachancea quebecensis</name>
    <dbReference type="NCBI Taxonomy" id="1654605"/>
    <lineage>
        <taxon>Eukaryota</taxon>
        <taxon>Fungi</taxon>
        <taxon>Dikarya</taxon>
        <taxon>Ascomycota</taxon>
        <taxon>Saccharomycotina</taxon>
        <taxon>Saccharomycetes</taxon>
        <taxon>Saccharomycetales</taxon>
        <taxon>Saccharomycetaceae</taxon>
        <taxon>Lachancea</taxon>
    </lineage>
</organism>
<comment type="subcellular location">
    <subcellularLocation>
        <location evidence="1">Membrane</location>
        <topology evidence="1">Multi-pass membrane protein</topology>
    </subcellularLocation>
</comment>
<reference evidence="5" key="1">
    <citation type="submission" date="2015-10" db="EMBL/GenBank/DDBJ databases">
        <authorList>
            <person name="Devillers H."/>
        </authorList>
    </citation>
    <scope>NUCLEOTIDE SEQUENCE [LARGE SCALE GENOMIC DNA]</scope>
</reference>
<feature type="transmembrane region" description="Helical" evidence="3">
    <location>
        <begin position="308"/>
        <end position="329"/>
    </location>
</feature>
<gene>
    <name evidence="4" type="ORF">LAQU0_S12e03466g</name>
</gene>
<dbReference type="InterPro" id="IPR050327">
    <property type="entry name" value="Proton-linked_MCT"/>
</dbReference>
<dbReference type="OrthoDB" id="6509908at2759"/>
<feature type="transmembrane region" description="Helical" evidence="3">
    <location>
        <begin position="278"/>
        <end position="296"/>
    </location>
</feature>
<feature type="transmembrane region" description="Helical" evidence="3">
    <location>
        <begin position="98"/>
        <end position="115"/>
    </location>
</feature>
<dbReference type="Pfam" id="PF07690">
    <property type="entry name" value="MFS_1"/>
    <property type="match status" value="1"/>
</dbReference>
<feature type="transmembrane region" description="Helical" evidence="3">
    <location>
        <begin position="155"/>
        <end position="175"/>
    </location>
</feature>
<dbReference type="SUPFAM" id="SSF103473">
    <property type="entry name" value="MFS general substrate transporter"/>
    <property type="match status" value="1"/>
</dbReference>
<dbReference type="Proteomes" id="UP000236544">
    <property type="component" value="Unassembled WGS sequence"/>
</dbReference>
<sequence>MGETKQEGREETFVDRDLSLFPDGGREAYTVVVGACMGLTSVFGVLNSVGAIQAYISEHQLKTVRTSTVSWIFALYVFAVFASNVLCGCYFDRNGCRTVKYMGFTFSVTGIFCLAECKEVYQFVLCLSLLYGVGSGILMTCLISSVSTWFHERRAHATAVASIGGSIGGIVFPVMLRKLYSEVGYGWAIRTLAFIITVCLVISTALTRENAAVMKYQKERLPWRQTLQVYVKYSLDLGSLKDYKFLFCTLGCCFAENGLIVTITYFPSYAISKGVSESTSYALIAIINGCGILGRCSGYIADRFTGRFMILTICLLLMTLLSLVMWLPFGHSLKVLYAFSALFGVVCSSILSLVPVAMSQICRTEDFGKRFGLMYFMTALASLAVMPAAGAIIGEGGAKRYDNFIIYCSVLTFSAASSYVTSRFFAVGTKRVKF</sequence>
<dbReference type="PANTHER" id="PTHR11360">
    <property type="entry name" value="MONOCARBOXYLATE TRANSPORTER"/>
    <property type="match status" value="1"/>
</dbReference>
<dbReference type="PANTHER" id="PTHR11360:SF177">
    <property type="entry name" value="RIBOFLAVIN TRANSPORTER MCH5"/>
    <property type="match status" value="1"/>
</dbReference>
<proteinExistence type="inferred from homology"/>
<dbReference type="Gene3D" id="1.20.1250.20">
    <property type="entry name" value="MFS general substrate transporter like domains"/>
    <property type="match status" value="2"/>
</dbReference>
<evidence type="ECO:0000256" key="3">
    <source>
        <dbReference type="SAM" id="Phobius"/>
    </source>
</evidence>
<dbReference type="AlphaFoldDB" id="A0A0P1KVM2"/>
<feature type="transmembrane region" description="Helical" evidence="3">
    <location>
        <begin position="371"/>
        <end position="392"/>
    </location>
</feature>
<dbReference type="GO" id="GO:0022857">
    <property type="term" value="F:transmembrane transporter activity"/>
    <property type="evidence" value="ECO:0007669"/>
    <property type="project" value="InterPro"/>
</dbReference>
<dbReference type="InterPro" id="IPR011701">
    <property type="entry name" value="MFS"/>
</dbReference>
<feature type="transmembrane region" description="Helical" evidence="3">
    <location>
        <begin position="404"/>
        <end position="426"/>
    </location>
</feature>
<evidence type="ECO:0000313" key="5">
    <source>
        <dbReference type="Proteomes" id="UP000236544"/>
    </source>
</evidence>
<accession>A0A0P1KVM2</accession>
<feature type="transmembrane region" description="Helical" evidence="3">
    <location>
        <begin position="68"/>
        <end position="91"/>
    </location>
</feature>
<evidence type="ECO:0000313" key="4">
    <source>
        <dbReference type="EMBL" id="CUS23940.1"/>
    </source>
</evidence>
<feature type="transmembrane region" description="Helical" evidence="3">
    <location>
        <begin position="28"/>
        <end position="56"/>
    </location>
</feature>
<feature type="transmembrane region" description="Helical" evidence="3">
    <location>
        <begin position="245"/>
        <end position="266"/>
    </location>
</feature>
<name>A0A0P1KVM2_9SACH</name>
<protein>
    <submittedName>
        <fullName evidence="4">LAQU0S12e03466g1_1</fullName>
    </submittedName>
</protein>
<feature type="transmembrane region" description="Helical" evidence="3">
    <location>
        <begin position="187"/>
        <end position="206"/>
    </location>
</feature>
<feature type="transmembrane region" description="Helical" evidence="3">
    <location>
        <begin position="335"/>
        <end position="359"/>
    </location>
</feature>
<keyword evidence="3" id="KW-0472">Membrane</keyword>
<dbReference type="EMBL" id="LN890553">
    <property type="protein sequence ID" value="CUS23940.1"/>
    <property type="molecule type" value="Genomic_DNA"/>
</dbReference>
<keyword evidence="5" id="KW-1185">Reference proteome</keyword>
<comment type="similarity">
    <text evidence="2">Belongs to the major facilitator superfamily. Monocarboxylate porter (TC 2.A.1.13) family.</text>
</comment>
<dbReference type="GO" id="GO:0016020">
    <property type="term" value="C:membrane"/>
    <property type="evidence" value="ECO:0007669"/>
    <property type="project" value="UniProtKB-SubCell"/>
</dbReference>
<evidence type="ECO:0000256" key="2">
    <source>
        <dbReference type="ARBA" id="ARBA00006727"/>
    </source>
</evidence>
<evidence type="ECO:0000256" key="1">
    <source>
        <dbReference type="ARBA" id="ARBA00004141"/>
    </source>
</evidence>
<keyword evidence="3" id="KW-0812">Transmembrane</keyword>